<dbReference type="AlphaFoldDB" id="A0A1C7E959"/>
<accession>A0A1C7E959</accession>
<keyword evidence="5 6" id="KW-0472">Membrane</keyword>
<keyword evidence="2" id="KW-1003">Cell membrane</keyword>
<feature type="transmembrane region" description="Helical" evidence="6">
    <location>
        <begin position="6"/>
        <end position="29"/>
    </location>
</feature>
<evidence type="ECO:0000256" key="4">
    <source>
        <dbReference type="ARBA" id="ARBA00022989"/>
    </source>
</evidence>
<feature type="transmembrane region" description="Helical" evidence="6">
    <location>
        <begin position="142"/>
        <end position="167"/>
    </location>
</feature>
<dbReference type="Proteomes" id="UP000092650">
    <property type="component" value="Chromosome"/>
</dbReference>
<reference evidence="8" key="1">
    <citation type="submission" date="2016-10" db="EMBL/GenBank/DDBJ databases">
        <authorList>
            <person name="See-Too W.S."/>
        </authorList>
    </citation>
    <scope>NUCLEOTIDE SEQUENCE [LARGE SCALE GENOMIC DNA]</scope>
    <source>
        <strain evidence="8">DSM 23997</strain>
    </source>
</reference>
<protein>
    <submittedName>
        <fullName evidence="8">Copper resistance protein CopD</fullName>
    </submittedName>
</protein>
<feature type="transmembrane region" description="Helical" evidence="6">
    <location>
        <begin position="254"/>
        <end position="274"/>
    </location>
</feature>
<dbReference type="GO" id="GO:0005886">
    <property type="term" value="C:plasma membrane"/>
    <property type="evidence" value="ECO:0007669"/>
    <property type="project" value="UniProtKB-SubCell"/>
</dbReference>
<feature type="transmembrane region" description="Helical" evidence="6">
    <location>
        <begin position="313"/>
        <end position="335"/>
    </location>
</feature>
<evidence type="ECO:0000313" key="9">
    <source>
        <dbReference type="Proteomes" id="UP000092650"/>
    </source>
</evidence>
<sequence length="364" mass="40529">MIWLYIAEMLLYLCFSLLIGSLLIHLVPANKKPDLVINKRVLQISILGIAFLSTAPVIRLVVFLYEDIGLLLTVQNVVGEFEVGQAWSVTVLTSLFFYFFVSVTPVFKSKVLIVVSLVFTFLLLLALGWGSHAASLTDGSGFIFHTLHFTAATVWIGILLIVSWFSVSSKNWLPFIKWFTPLAIICLIIISASGLYIMTLALNLKDYTDAWQMPYGQAILVKHLLILPVLLFAFINGIFIRAKLSRGKKVNPLPWARAESVVLLLVLSATAVLGQQEPPHSIESFIRMNGASNLFAYFHTGSMDTAMHLQFEWSILGVLFLFLGTAFGSLVIYSFKQKIPVYLTLVMGLFCVLSFYVGLMLSVG</sequence>
<evidence type="ECO:0000256" key="3">
    <source>
        <dbReference type="ARBA" id="ARBA00022692"/>
    </source>
</evidence>
<dbReference type="PANTHER" id="PTHR34820">
    <property type="entry name" value="INNER MEMBRANE PROTEIN YEBZ"/>
    <property type="match status" value="1"/>
</dbReference>
<evidence type="ECO:0000256" key="6">
    <source>
        <dbReference type="SAM" id="Phobius"/>
    </source>
</evidence>
<dbReference type="RefSeq" id="WP_068870649.1">
    <property type="nucleotide sequence ID" value="NZ_CP016539.2"/>
</dbReference>
<dbReference type="InterPro" id="IPR008457">
    <property type="entry name" value="Cu-R_CopD_dom"/>
</dbReference>
<comment type="subcellular location">
    <subcellularLocation>
        <location evidence="1">Cell membrane</location>
        <topology evidence="1">Multi-pass membrane protein</topology>
    </subcellularLocation>
</comment>
<dbReference type="EMBL" id="CP016539">
    <property type="protein sequence ID" value="ANU20533.1"/>
    <property type="molecule type" value="Genomic_DNA"/>
</dbReference>
<feature type="transmembrane region" description="Helical" evidence="6">
    <location>
        <begin position="179"/>
        <end position="204"/>
    </location>
</feature>
<feature type="transmembrane region" description="Helical" evidence="6">
    <location>
        <begin position="111"/>
        <end position="130"/>
    </location>
</feature>
<dbReference type="OrthoDB" id="2387346at2"/>
<evidence type="ECO:0000259" key="7">
    <source>
        <dbReference type="Pfam" id="PF05425"/>
    </source>
</evidence>
<dbReference type="GO" id="GO:0006825">
    <property type="term" value="P:copper ion transport"/>
    <property type="evidence" value="ECO:0007669"/>
    <property type="project" value="InterPro"/>
</dbReference>
<keyword evidence="9" id="KW-1185">Reference proteome</keyword>
<gene>
    <name evidence="8" type="ORF">BBI15_10045</name>
</gene>
<feature type="transmembrane region" description="Helical" evidence="6">
    <location>
        <begin position="224"/>
        <end position="242"/>
    </location>
</feature>
<feature type="domain" description="Copper resistance protein D" evidence="7">
    <location>
        <begin position="175"/>
        <end position="273"/>
    </location>
</feature>
<keyword evidence="4 6" id="KW-1133">Transmembrane helix</keyword>
<evidence type="ECO:0000313" key="8">
    <source>
        <dbReference type="EMBL" id="ANU20533.1"/>
    </source>
</evidence>
<feature type="transmembrane region" description="Helical" evidence="6">
    <location>
        <begin position="342"/>
        <end position="363"/>
    </location>
</feature>
<dbReference type="STRING" id="1038856.BBI15_10045"/>
<evidence type="ECO:0000256" key="2">
    <source>
        <dbReference type="ARBA" id="ARBA00022475"/>
    </source>
</evidence>
<evidence type="ECO:0000256" key="5">
    <source>
        <dbReference type="ARBA" id="ARBA00023136"/>
    </source>
</evidence>
<evidence type="ECO:0000256" key="1">
    <source>
        <dbReference type="ARBA" id="ARBA00004651"/>
    </source>
</evidence>
<dbReference type="Pfam" id="PF05425">
    <property type="entry name" value="CopD"/>
    <property type="match status" value="1"/>
</dbReference>
<feature type="transmembrane region" description="Helical" evidence="6">
    <location>
        <begin position="41"/>
        <end position="65"/>
    </location>
</feature>
<proteinExistence type="predicted"/>
<name>A0A1C7E959_9BACL</name>
<keyword evidence="3 6" id="KW-0812">Transmembrane</keyword>
<organism evidence="8 9">
    <name type="scientific">Planococcus plakortidis</name>
    <dbReference type="NCBI Taxonomy" id="1038856"/>
    <lineage>
        <taxon>Bacteria</taxon>
        <taxon>Bacillati</taxon>
        <taxon>Bacillota</taxon>
        <taxon>Bacilli</taxon>
        <taxon>Bacillales</taxon>
        <taxon>Caryophanaceae</taxon>
        <taxon>Planococcus</taxon>
    </lineage>
</organism>
<dbReference type="InterPro" id="IPR032694">
    <property type="entry name" value="CopC/D"/>
</dbReference>
<dbReference type="KEGG" id="ppla:BBI15_10045"/>
<dbReference type="PANTHER" id="PTHR34820:SF4">
    <property type="entry name" value="INNER MEMBRANE PROTEIN YEBZ"/>
    <property type="match status" value="1"/>
</dbReference>
<feature type="transmembrane region" description="Helical" evidence="6">
    <location>
        <begin position="85"/>
        <end position="104"/>
    </location>
</feature>